<dbReference type="AlphaFoldDB" id="A0A3T0N8S9"/>
<dbReference type="Proteomes" id="UP000283063">
    <property type="component" value="Chromosome"/>
</dbReference>
<dbReference type="InterPro" id="IPR013655">
    <property type="entry name" value="PAS_fold_3"/>
</dbReference>
<sequence>MSFHDRRKESRPTSGEAPFSLDEVFFSRTDDRGIIRAFNHVFQRVANFQPDEMLGKPHNIIRHPDMPRGVFQVFWDTLQAGEFMGAYVKNKASDGLHYWVYAVIVPCEDGYLSARIKPSSPLFSTIITEYETLLAAEKNDALSPEASAKLLLEQLKALGFDDYHSFAAHALTEELIARDVGLKRIEDPKIKDFRFMLQNSENLTQETEALVHEFEAMRTIPHNLRVIASRIEPAGGPVTVLSQNYGTMSRAMSDWFATHVLGEESNFASIKSAVNNSMFIECMARILDECDAQLKAEEHSVDGIVLDQERKILAKLVAEQRDRTRAGLANVNFEADRILNACKVMHRHFLGLSSTRVLCKIESARLPTEGEALTAIIDQLGVFQGRISAQLDRIVTLSTEIQAAEF</sequence>
<reference evidence="2 3" key="1">
    <citation type="submission" date="2018-10" db="EMBL/GenBank/DDBJ databases">
        <title>Parasedimentitalea marina sp. nov., a psychrophilic bacterium isolated from deep seawater of the New Britain Trench.</title>
        <authorList>
            <person name="Cao J."/>
        </authorList>
    </citation>
    <scope>NUCLEOTIDE SEQUENCE [LARGE SCALE GENOMIC DNA]</scope>
    <source>
        <strain evidence="2 3">W43</strain>
    </source>
</reference>
<evidence type="ECO:0000259" key="1">
    <source>
        <dbReference type="Pfam" id="PF08447"/>
    </source>
</evidence>
<dbReference type="SUPFAM" id="SSF55785">
    <property type="entry name" value="PYP-like sensor domain (PAS domain)"/>
    <property type="match status" value="1"/>
</dbReference>
<dbReference type="CDD" id="cd00130">
    <property type="entry name" value="PAS"/>
    <property type="match status" value="1"/>
</dbReference>
<dbReference type="Gene3D" id="3.30.450.20">
    <property type="entry name" value="PAS domain"/>
    <property type="match status" value="1"/>
</dbReference>
<dbReference type="InterPro" id="IPR035965">
    <property type="entry name" value="PAS-like_dom_sf"/>
</dbReference>
<feature type="domain" description="PAS fold-3" evidence="1">
    <location>
        <begin position="39"/>
        <end position="107"/>
    </location>
</feature>
<keyword evidence="3" id="KW-1185">Reference proteome</keyword>
<name>A0A3T0N8S9_9RHOB</name>
<dbReference type="OrthoDB" id="266313at2"/>
<accession>A0A3T0N8S9</accession>
<dbReference type="KEGG" id="sedi:EBB79_07125"/>
<dbReference type="InterPro" id="IPR000014">
    <property type="entry name" value="PAS"/>
</dbReference>
<evidence type="ECO:0000313" key="2">
    <source>
        <dbReference type="EMBL" id="AZV80362.1"/>
    </source>
</evidence>
<gene>
    <name evidence="2" type="ORF">EBB79_07125</name>
</gene>
<dbReference type="RefSeq" id="WP_127750919.1">
    <property type="nucleotide sequence ID" value="NZ_CP033219.1"/>
</dbReference>
<organism evidence="2 3">
    <name type="scientific">Parasedimentitalea marina</name>
    <dbReference type="NCBI Taxonomy" id="2483033"/>
    <lineage>
        <taxon>Bacteria</taxon>
        <taxon>Pseudomonadati</taxon>
        <taxon>Pseudomonadota</taxon>
        <taxon>Alphaproteobacteria</taxon>
        <taxon>Rhodobacterales</taxon>
        <taxon>Paracoccaceae</taxon>
        <taxon>Parasedimentitalea</taxon>
    </lineage>
</organism>
<protein>
    <submittedName>
        <fullName evidence="2">Chemotaxis protein</fullName>
    </submittedName>
</protein>
<dbReference type="Pfam" id="PF08447">
    <property type="entry name" value="PAS_3"/>
    <property type="match status" value="1"/>
</dbReference>
<evidence type="ECO:0000313" key="3">
    <source>
        <dbReference type="Proteomes" id="UP000283063"/>
    </source>
</evidence>
<dbReference type="EMBL" id="CP033219">
    <property type="protein sequence ID" value="AZV80362.1"/>
    <property type="molecule type" value="Genomic_DNA"/>
</dbReference>
<proteinExistence type="predicted"/>